<keyword evidence="3" id="KW-0269">Exonuclease</keyword>
<dbReference type="GO" id="GO:0004527">
    <property type="term" value="F:exonuclease activity"/>
    <property type="evidence" value="ECO:0007669"/>
    <property type="project" value="UniProtKB-KW"/>
</dbReference>
<reference evidence="4" key="1">
    <citation type="journal article" date="2019" name="Int. J. Syst. Evol. Microbiol.">
        <title>The Global Catalogue of Microorganisms (GCM) 10K type strain sequencing project: providing services to taxonomists for standard genome sequencing and annotation.</title>
        <authorList>
            <consortium name="The Broad Institute Genomics Platform"/>
            <consortium name="The Broad Institute Genome Sequencing Center for Infectious Disease"/>
            <person name="Wu L."/>
            <person name="Ma J."/>
        </authorList>
    </citation>
    <scope>NUCLEOTIDE SEQUENCE [LARGE SCALE GENOMIC DNA]</scope>
    <source>
        <strain evidence="4">CECT 7131</strain>
    </source>
</reference>
<keyword evidence="3" id="KW-0540">Nuclease</keyword>
<dbReference type="PANTHER" id="PTHR11203">
    <property type="entry name" value="CLEAVAGE AND POLYADENYLATION SPECIFICITY FACTOR FAMILY MEMBER"/>
    <property type="match status" value="1"/>
</dbReference>
<keyword evidence="3" id="KW-0436">Ligase</keyword>
<dbReference type="InterPro" id="IPR026360">
    <property type="entry name" value="Xnuc_lig_assoc"/>
</dbReference>
<feature type="domain" description="Metallo-beta-lactamase" evidence="2">
    <location>
        <begin position="26"/>
        <end position="128"/>
    </location>
</feature>
<dbReference type="GO" id="GO:0016874">
    <property type="term" value="F:ligase activity"/>
    <property type="evidence" value="ECO:0007669"/>
    <property type="project" value="UniProtKB-KW"/>
</dbReference>
<dbReference type="Pfam" id="PF00753">
    <property type="entry name" value="Lactamase_B"/>
    <property type="match status" value="1"/>
</dbReference>
<evidence type="ECO:0000313" key="4">
    <source>
        <dbReference type="Proteomes" id="UP001529369"/>
    </source>
</evidence>
<dbReference type="RefSeq" id="WP_290316831.1">
    <property type="nucleotide sequence ID" value="NZ_JAUFPN010000127.1"/>
</dbReference>
<dbReference type="InterPro" id="IPR050698">
    <property type="entry name" value="MBL"/>
</dbReference>
<dbReference type="PANTHER" id="PTHR11203:SF49">
    <property type="entry name" value="BLL1145 PROTEIN"/>
    <property type="match status" value="1"/>
</dbReference>
<evidence type="ECO:0000313" key="3">
    <source>
        <dbReference type="EMBL" id="MDN3565015.1"/>
    </source>
</evidence>
<dbReference type="Gene3D" id="3.60.15.10">
    <property type="entry name" value="Ribonuclease Z/Hydroxyacylglutathione hydrolase-like"/>
    <property type="match status" value="1"/>
</dbReference>
<dbReference type="Proteomes" id="UP001529369">
    <property type="component" value="Unassembled WGS sequence"/>
</dbReference>
<dbReference type="EC" id="3.1.-.-" evidence="3"/>
<feature type="compositionally biased region" description="Pro residues" evidence="1">
    <location>
        <begin position="354"/>
        <end position="363"/>
    </location>
</feature>
<dbReference type="NCBIfam" id="TIGR04122">
    <property type="entry name" value="Xnuc_lig_assoc"/>
    <property type="match status" value="1"/>
</dbReference>
<proteinExistence type="predicted"/>
<name>A0ABT8A5P0_9PROT</name>
<dbReference type="EMBL" id="JAUFPN010000127">
    <property type="protein sequence ID" value="MDN3565015.1"/>
    <property type="molecule type" value="Genomic_DNA"/>
</dbReference>
<accession>A0ABT8A5P0</accession>
<dbReference type="InterPro" id="IPR036866">
    <property type="entry name" value="RibonucZ/Hydroxyglut_hydro"/>
</dbReference>
<keyword evidence="3" id="KW-0378">Hydrolase</keyword>
<evidence type="ECO:0000259" key="2">
    <source>
        <dbReference type="Pfam" id="PF00753"/>
    </source>
</evidence>
<feature type="region of interest" description="Disordered" evidence="1">
    <location>
        <begin position="335"/>
        <end position="363"/>
    </location>
</feature>
<protein>
    <submittedName>
        <fullName evidence="3">Ligase-associated DNA damage response exonuclease</fullName>
        <ecNumber evidence="3">3.1.-.-</ecNumber>
    </submittedName>
</protein>
<comment type="caution">
    <text evidence="3">The sequence shown here is derived from an EMBL/GenBank/DDBJ whole genome shotgun (WGS) entry which is preliminary data.</text>
</comment>
<dbReference type="SUPFAM" id="SSF56281">
    <property type="entry name" value="Metallo-hydrolase/oxidoreductase"/>
    <property type="match status" value="1"/>
</dbReference>
<evidence type="ECO:0000256" key="1">
    <source>
        <dbReference type="SAM" id="MobiDB-lite"/>
    </source>
</evidence>
<dbReference type="InterPro" id="IPR001279">
    <property type="entry name" value="Metallo-B-lactamas"/>
</dbReference>
<organism evidence="3 4">
    <name type="scientific">Paeniroseomonas aquatica</name>
    <dbReference type="NCBI Taxonomy" id="373043"/>
    <lineage>
        <taxon>Bacteria</taxon>
        <taxon>Pseudomonadati</taxon>
        <taxon>Pseudomonadota</taxon>
        <taxon>Alphaproteobacteria</taxon>
        <taxon>Acetobacterales</taxon>
        <taxon>Acetobacteraceae</taxon>
        <taxon>Paeniroseomonas</taxon>
    </lineage>
</organism>
<keyword evidence="4" id="KW-1185">Reference proteome</keyword>
<gene>
    <name evidence="3" type="ORF">QWZ14_11655</name>
</gene>
<sequence length="363" mass="39007">MPHPETWLRPTPSGLFCEPGGFYIDPGRPVERAVVTHGHADHARPGHAAVLATPETLAIMRARMGQGAGATQQPLRYGEALRLGEVTLRLVPAGHVLGSAQVVLEWRGSRAVVSGDYKRQADATCAPFEPVTCDVFVTEATFALPVFRHPPPAQEIAKLLHSLTLFPERTHVVGCYALGKCQRLITLLRAAGWDRPLHLHGAQQTLCRLYEELGVPLGELLPATVANKAALKGAIVLAPPSAIADRWARRLAEPVTAVASGWMRVRQRARTRGVELPLVISDHADWDELNRTIDETGAPEVWVTHGRDDALIHALALRGIRGRALHLIGLGEDEDDALPAEPGASPILAEPGAAPLPAPEATA</sequence>